<dbReference type="CDD" id="cd03784">
    <property type="entry name" value="GT1_Gtf-like"/>
    <property type="match status" value="1"/>
</dbReference>
<name>A0A1Y2ALL0_9FUNG</name>
<evidence type="ECO:0000256" key="1">
    <source>
        <dbReference type="ARBA" id="ARBA00022676"/>
    </source>
</evidence>
<dbReference type="PANTHER" id="PTHR48043">
    <property type="entry name" value="EG:EG0003.4 PROTEIN-RELATED"/>
    <property type="match status" value="1"/>
</dbReference>
<dbReference type="STRING" id="329046.A0A1Y2ALL0"/>
<dbReference type="InterPro" id="IPR050271">
    <property type="entry name" value="UDP-glycosyltransferase"/>
</dbReference>
<keyword evidence="2 3" id="KW-0808">Transferase</keyword>
<gene>
    <name evidence="4" type="ORF">BCR33DRAFT_775279</name>
</gene>
<dbReference type="Proteomes" id="UP000193642">
    <property type="component" value="Unassembled WGS sequence"/>
</dbReference>
<dbReference type="InterPro" id="IPR002213">
    <property type="entry name" value="UDP_glucos_trans"/>
</dbReference>
<dbReference type="Gene3D" id="3.40.50.2000">
    <property type="entry name" value="Glycogen Phosphorylase B"/>
    <property type="match status" value="2"/>
</dbReference>
<dbReference type="PROSITE" id="PS00375">
    <property type="entry name" value="UDPGT"/>
    <property type="match status" value="1"/>
</dbReference>
<proteinExistence type="inferred from homology"/>
<dbReference type="PANTHER" id="PTHR48043:SF145">
    <property type="entry name" value="FI06409P-RELATED"/>
    <property type="match status" value="1"/>
</dbReference>
<comment type="similarity">
    <text evidence="3">Belongs to the UDP-glycosyltransferase family.</text>
</comment>
<dbReference type="SUPFAM" id="SSF53756">
    <property type="entry name" value="UDP-Glycosyltransferase/glycogen phosphorylase"/>
    <property type="match status" value="1"/>
</dbReference>
<sequence length="504" mass="55418">MASNHSTLTILIVCEEATRSHVAPYFEALQLLHLRGHRIVFGSNNENISFVNDHKFIEQRSIGDSVSFKGIDTLMEKLTTLPVGYKTFASTAIPDSMQPVIETYAERTRLWSALFADVDPDLILIDFFAEAALDTAAMERYNFGVLGMVGFKGFLTEWFIPSIMNLVSQETWMESGLLRAVTSADMVRVLGPAVVPVETALNAVKKKVWGQAVPSWQEIAANHLYLSVSTPGLRPAQKLPPNVIAVGPFLKPFILDESQPSNANLVKYLNQLESTKKRLIYVSFGSGASGFQDIVARLFAGINLVLQNHADVHVLWSCKESYSTAILESQVSPDNRDRIQVLPWLAQRGVLQHSVTKVFITHGGLSSIHESVFGGVPMLLIPLFGDQPLNAIHVQDAGIGVRIKDKLTFVPSEVLDAVDSILNAPPGSARLRYKDERGCSPEFSHDKVQKMKWMARMSSESSLLFAANTIETVARVGADHLIPADVKVERRGAVSRVGNSVTVV</sequence>
<evidence type="ECO:0000313" key="4">
    <source>
        <dbReference type="EMBL" id="ORY23458.1"/>
    </source>
</evidence>
<reference evidence="4 5" key="1">
    <citation type="submission" date="2016-07" db="EMBL/GenBank/DDBJ databases">
        <title>Pervasive Adenine N6-methylation of Active Genes in Fungi.</title>
        <authorList>
            <consortium name="DOE Joint Genome Institute"/>
            <person name="Mondo S.J."/>
            <person name="Dannebaum R.O."/>
            <person name="Kuo R.C."/>
            <person name="Labutti K."/>
            <person name="Haridas S."/>
            <person name="Kuo A."/>
            <person name="Salamov A."/>
            <person name="Ahrendt S.R."/>
            <person name="Lipzen A."/>
            <person name="Sullivan W."/>
            <person name="Andreopoulos W.B."/>
            <person name="Clum A."/>
            <person name="Lindquist E."/>
            <person name="Daum C."/>
            <person name="Ramamoorthy G.K."/>
            <person name="Gryganskyi A."/>
            <person name="Culley D."/>
            <person name="Magnuson J.K."/>
            <person name="James T.Y."/>
            <person name="O'Malley M.A."/>
            <person name="Stajich J.E."/>
            <person name="Spatafora J.W."/>
            <person name="Visel A."/>
            <person name="Grigoriev I.V."/>
        </authorList>
    </citation>
    <scope>NUCLEOTIDE SEQUENCE [LARGE SCALE GENOMIC DNA]</scope>
    <source>
        <strain evidence="4 5">JEL800</strain>
    </source>
</reference>
<keyword evidence="5" id="KW-1185">Reference proteome</keyword>
<dbReference type="AlphaFoldDB" id="A0A1Y2ALL0"/>
<dbReference type="Pfam" id="PF00201">
    <property type="entry name" value="UDPGT"/>
    <property type="match status" value="1"/>
</dbReference>
<evidence type="ECO:0000313" key="5">
    <source>
        <dbReference type="Proteomes" id="UP000193642"/>
    </source>
</evidence>
<organism evidence="4 5">
    <name type="scientific">Rhizoclosmatium globosum</name>
    <dbReference type="NCBI Taxonomy" id="329046"/>
    <lineage>
        <taxon>Eukaryota</taxon>
        <taxon>Fungi</taxon>
        <taxon>Fungi incertae sedis</taxon>
        <taxon>Chytridiomycota</taxon>
        <taxon>Chytridiomycota incertae sedis</taxon>
        <taxon>Chytridiomycetes</taxon>
        <taxon>Chytridiales</taxon>
        <taxon>Chytriomycetaceae</taxon>
        <taxon>Rhizoclosmatium</taxon>
    </lineage>
</organism>
<comment type="caution">
    <text evidence="4">The sequence shown here is derived from an EMBL/GenBank/DDBJ whole genome shotgun (WGS) entry which is preliminary data.</text>
</comment>
<dbReference type="InterPro" id="IPR035595">
    <property type="entry name" value="UDP_glycos_trans_CS"/>
</dbReference>
<dbReference type="GO" id="GO:0008194">
    <property type="term" value="F:UDP-glycosyltransferase activity"/>
    <property type="evidence" value="ECO:0007669"/>
    <property type="project" value="InterPro"/>
</dbReference>
<dbReference type="EMBL" id="MCGO01000160">
    <property type="protein sequence ID" value="ORY23458.1"/>
    <property type="molecule type" value="Genomic_DNA"/>
</dbReference>
<evidence type="ECO:0000256" key="2">
    <source>
        <dbReference type="ARBA" id="ARBA00022679"/>
    </source>
</evidence>
<protein>
    <submittedName>
        <fullName evidence="4">UDP-Glycosyltransferase/glycogen phosphorylase</fullName>
    </submittedName>
</protein>
<keyword evidence="1 3" id="KW-0328">Glycosyltransferase</keyword>
<accession>A0A1Y2ALL0</accession>
<evidence type="ECO:0000256" key="3">
    <source>
        <dbReference type="RuleBase" id="RU003718"/>
    </source>
</evidence>
<dbReference type="OrthoDB" id="2100656at2759"/>